<dbReference type="AlphaFoldDB" id="A0A1I8BC29"/>
<protein>
    <submittedName>
        <fullName evidence="2">Transposase</fullName>
    </submittedName>
</protein>
<proteinExistence type="predicted"/>
<keyword evidence="1" id="KW-1185">Reference proteome</keyword>
<accession>A0A1I8BC29</accession>
<organism evidence="1 2">
    <name type="scientific">Meloidogyne hapla</name>
    <name type="common">Root-knot nematode worm</name>
    <dbReference type="NCBI Taxonomy" id="6305"/>
    <lineage>
        <taxon>Eukaryota</taxon>
        <taxon>Metazoa</taxon>
        <taxon>Ecdysozoa</taxon>
        <taxon>Nematoda</taxon>
        <taxon>Chromadorea</taxon>
        <taxon>Rhabditida</taxon>
        <taxon>Tylenchina</taxon>
        <taxon>Tylenchomorpha</taxon>
        <taxon>Tylenchoidea</taxon>
        <taxon>Meloidogynidae</taxon>
        <taxon>Meloidogyninae</taxon>
        <taxon>Meloidogyne</taxon>
    </lineage>
</organism>
<dbReference type="Proteomes" id="UP000095281">
    <property type="component" value="Unplaced"/>
</dbReference>
<evidence type="ECO:0000313" key="1">
    <source>
        <dbReference type="Proteomes" id="UP000095281"/>
    </source>
</evidence>
<dbReference type="WBParaSite" id="MhA1_Contig1809.frz3.gene3">
    <property type="protein sequence ID" value="MhA1_Contig1809.frz3.gene3"/>
    <property type="gene ID" value="MhA1_Contig1809.frz3.gene3"/>
</dbReference>
<name>A0A1I8BC29_MELHA</name>
<reference evidence="2" key="1">
    <citation type="submission" date="2016-11" db="UniProtKB">
        <authorList>
            <consortium name="WormBaseParasite"/>
        </authorList>
    </citation>
    <scope>IDENTIFICATION</scope>
</reference>
<evidence type="ECO:0000313" key="2">
    <source>
        <dbReference type="WBParaSite" id="MhA1_Contig1809.frz3.gene3"/>
    </source>
</evidence>
<sequence length="138" mass="15923">MNIIEITNLVRTTEDALAFLRERGIIRAVDHPPICPACGLEMQLKHVGDINVGEVWRCQRRILGVAHSRKVSIRQGSFLENSNLPPWKNAKQKNKSMSAELLPSYLDEFQWRQMHGKKTHEAFDNILNQISIYYPVNK</sequence>